<comment type="caution">
    <text evidence="2">The sequence shown here is derived from an EMBL/GenBank/DDBJ whole genome shotgun (WGS) entry which is preliminary data.</text>
</comment>
<dbReference type="Proteomes" id="UP000248311">
    <property type="component" value="Unassembled WGS sequence"/>
</dbReference>
<sequence>MQRLMTTAALLALLAGCGDGQPFDDPLPGEDGGGEDAPGETPDDGEGEDGGIGGDGALPPGTAEPSAAASIRRREALDGEGGGYVSAVAYDAGTDSFSVDNLAFDGANTYARADEVGTLNGFAVYEADRSVADPATGAGIDQLDYRALYGVSRGTVEVDGERLPRSRFAIVRTGDYTDYGFGGFLYERNGAVTLPTSGQAVYAGDYAGLRIFDGRTGTEYTRGDMRIAIDFEDFDAGDGVQGRITNREILDAQGTPLALGTGEGAMRAPDVIFDIGPGALDANGEMSGPLNSYDEAEDGGRTPYETGTYYGVIAGEDAGEIAGIIVLQSDDPRTAGVTVQETGGFIVYR</sequence>
<gene>
    <name evidence="2" type="ORF">DFP88_103288</name>
</gene>
<dbReference type="EMBL" id="QJTE01000003">
    <property type="protein sequence ID" value="PYE83927.1"/>
    <property type="molecule type" value="Genomic_DNA"/>
</dbReference>
<name>A0A318SVP9_9RHOB</name>
<dbReference type="PROSITE" id="PS51257">
    <property type="entry name" value="PROKAR_LIPOPROTEIN"/>
    <property type="match status" value="1"/>
</dbReference>
<dbReference type="Gene3D" id="2.40.160.90">
    <property type="match status" value="1"/>
</dbReference>
<dbReference type="RefSeq" id="WP_110814475.1">
    <property type="nucleotide sequence ID" value="NZ_QJTE01000003.1"/>
</dbReference>
<evidence type="ECO:0000313" key="2">
    <source>
        <dbReference type="EMBL" id="PYE83927.1"/>
    </source>
</evidence>
<evidence type="ECO:0000313" key="3">
    <source>
        <dbReference type="Proteomes" id="UP000248311"/>
    </source>
</evidence>
<feature type="region of interest" description="Disordered" evidence="1">
    <location>
        <begin position="19"/>
        <end position="68"/>
    </location>
</feature>
<evidence type="ECO:0000256" key="1">
    <source>
        <dbReference type="SAM" id="MobiDB-lite"/>
    </source>
</evidence>
<dbReference type="AlphaFoldDB" id="A0A318SVP9"/>
<feature type="compositionally biased region" description="Acidic residues" evidence="1">
    <location>
        <begin position="32"/>
        <end position="49"/>
    </location>
</feature>
<reference evidence="2 3" key="1">
    <citation type="submission" date="2018-06" db="EMBL/GenBank/DDBJ databases">
        <title>Genomic Encyclopedia of Type Strains, Phase III (KMG-III): the genomes of soil and plant-associated and newly described type strains.</title>
        <authorList>
            <person name="Whitman W."/>
        </authorList>
    </citation>
    <scope>NUCLEOTIDE SEQUENCE [LARGE SCALE GENOMIC DNA]</scope>
    <source>
        <strain evidence="2 3">CECT 9025</strain>
    </source>
</reference>
<accession>A0A318SVP9</accession>
<protein>
    <submittedName>
        <fullName evidence="2">Uncharacterized protein</fullName>
    </submittedName>
</protein>
<organism evidence="2 3">
    <name type="scientific">Pseudoroseicyclus aestuarii</name>
    <dbReference type="NCBI Taxonomy" id="1795041"/>
    <lineage>
        <taxon>Bacteria</taxon>
        <taxon>Pseudomonadati</taxon>
        <taxon>Pseudomonadota</taxon>
        <taxon>Alphaproteobacteria</taxon>
        <taxon>Rhodobacterales</taxon>
        <taxon>Paracoccaceae</taxon>
        <taxon>Pseudoroseicyclus</taxon>
    </lineage>
</organism>
<proteinExistence type="predicted"/>
<keyword evidence="3" id="KW-1185">Reference proteome</keyword>
<dbReference type="OrthoDB" id="7739218at2"/>